<evidence type="ECO:0008006" key="4">
    <source>
        <dbReference type="Google" id="ProtNLM"/>
    </source>
</evidence>
<evidence type="ECO:0000313" key="2">
    <source>
        <dbReference type="EMBL" id="NNH27640.1"/>
    </source>
</evidence>
<keyword evidence="1" id="KW-0732">Signal</keyword>
<dbReference type="Proteomes" id="UP000555322">
    <property type="component" value="Unassembled WGS sequence"/>
</dbReference>
<dbReference type="InterPro" id="IPR029058">
    <property type="entry name" value="AB_hydrolase_fold"/>
</dbReference>
<protein>
    <recommendedName>
        <fullName evidence="4">Adhesin</fullName>
    </recommendedName>
</protein>
<name>A0ABX1UYL0_9GAMM</name>
<dbReference type="EMBL" id="JABERJ010000043">
    <property type="protein sequence ID" value="NNH27640.1"/>
    <property type="molecule type" value="Genomic_DNA"/>
</dbReference>
<gene>
    <name evidence="2" type="ORF">HLH15_14490</name>
</gene>
<dbReference type="Gene3D" id="3.40.50.1820">
    <property type="entry name" value="alpha/beta hydrolase"/>
    <property type="match status" value="1"/>
</dbReference>
<organism evidence="2 3">
    <name type="scientific">Acinetobacter terrestris</name>
    <dbReference type="NCBI Taxonomy" id="2529843"/>
    <lineage>
        <taxon>Bacteria</taxon>
        <taxon>Pseudomonadati</taxon>
        <taxon>Pseudomonadota</taxon>
        <taxon>Gammaproteobacteria</taxon>
        <taxon>Moraxellales</taxon>
        <taxon>Moraxellaceae</taxon>
        <taxon>Acinetobacter</taxon>
        <taxon>Acinetobacter Taxon 24</taxon>
    </lineage>
</organism>
<feature type="signal peptide" evidence="1">
    <location>
        <begin position="1"/>
        <end position="21"/>
    </location>
</feature>
<evidence type="ECO:0000256" key="1">
    <source>
        <dbReference type="SAM" id="SignalP"/>
    </source>
</evidence>
<keyword evidence="3" id="KW-1185">Reference proteome</keyword>
<accession>A0ABX1UYL0</accession>
<dbReference type="RefSeq" id="WP_131268350.1">
    <property type="nucleotide sequence ID" value="NZ_JABERJ010000043.1"/>
</dbReference>
<proteinExistence type="predicted"/>
<reference evidence="2 3" key="1">
    <citation type="submission" date="2020-04" db="EMBL/GenBank/DDBJ databases">
        <title>Acinetobacter Taxon 24.</title>
        <authorList>
            <person name="Nemec A."/>
            <person name="Radolfova-Krizova L."/>
            <person name="Higgins P.G."/>
            <person name="Spanelova P."/>
        </authorList>
    </citation>
    <scope>NUCLEOTIDE SEQUENCE [LARGE SCALE GENOMIC DNA]</scope>
    <source>
        <strain evidence="2 3">ANC 5084</strain>
    </source>
</reference>
<sequence>MLKSLLSVLSTVLGYSMNALTGSDYPVSAEDSMLALSTTEMEKFNQRYGSTAITKDCQSNGDKITKNGIYHYSWMGNQQATNALDVVESTVVTLASQLIKPRKRWCSSFI</sequence>
<comment type="caution">
    <text evidence="2">The sequence shown here is derived from an EMBL/GenBank/DDBJ whole genome shotgun (WGS) entry which is preliminary data.</text>
</comment>
<feature type="chain" id="PRO_5045579008" description="Adhesin" evidence="1">
    <location>
        <begin position="22"/>
        <end position="110"/>
    </location>
</feature>
<evidence type="ECO:0000313" key="3">
    <source>
        <dbReference type="Proteomes" id="UP000555322"/>
    </source>
</evidence>